<comment type="caution">
    <text evidence="2">The sequence shown here is derived from an EMBL/GenBank/DDBJ whole genome shotgun (WGS) entry which is preliminary data.</text>
</comment>
<organism evidence="2 3">
    <name type="scientific">Tagetes erecta</name>
    <name type="common">African marigold</name>
    <dbReference type="NCBI Taxonomy" id="13708"/>
    <lineage>
        <taxon>Eukaryota</taxon>
        <taxon>Viridiplantae</taxon>
        <taxon>Streptophyta</taxon>
        <taxon>Embryophyta</taxon>
        <taxon>Tracheophyta</taxon>
        <taxon>Spermatophyta</taxon>
        <taxon>Magnoliopsida</taxon>
        <taxon>eudicotyledons</taxon>
        <taxon>Gunneridae</taxon>
        <taxon>Pentapetalae</taxon>
        <taxon>asterids</taxon>
        <taxon>campanulids</taxon>
        <taxon>Asterales</taxon>
        <taxon>Asteraceae</taxon>
        <taxon>Asteroideae</taxon>
        <taxon>Heliantheae alliance</taxon>
        <taxon>Tageteae</taxon>
        <taxon>Tagetes</taxon>
    </lineage>
</organism>
<gene>
    <name evidence="2" type="ORF">QVD17_25019</name>
</gene>
<dbReference type="PANTHER" id="PTHR36757:SF1">
    <property type="entry name" value="GENOME ASSEMBLY, CHROMOSOME: A04"/>
    <property type="match status" value="1"/>
</dbReference>
<protein>
    <submittedName>
        <fullName evidence="2">Uncharacterized protein</fullName>
    </submittedName>
</protein>
<keyword evidence="3" id="KW-1185">Reference proteome</keyword>
<accession>A0AAD8KIJ7</accession>
<sequence>MATNLHSDHSGTTTTTTSPRISFSYDLSQSDTVPVEQLIRSCSSSSVDFNFCIHENPDVHHASVADELFFDGKIRPMPIKSKSETYKLTPSTPPLENKKSKSSLLALTLTLKPMSSPVSSPAVENVELKLKHQTSKSFWGFKRSSSCGNGYARSLCPITLLSRSSSMGSSTSLKQSSSPLKEGLNQKHHHNVQKPTLKKSYCYGNYTSVTAGNGIRVDPVLNLGFGSFFSSNSKKRNKK</sequence>
<evidence type="ECO:0000256" key="1">
    <source>
        <dbReference type="SAM" id="MobiDB-lite"/>
    </source>
</evidence>
<name>A0AAD8KIJ7_TARER</name>
<dbReference type="Proteomes" id="UP001229421">
    <property type="component" value="Unassembled WGS sequence"/>
</dbReference>
<dbReference type="EMBL" id="JAUHHV010000006">
    <property type="protein sequence ID" value="KAK1422123.1"/>
    <property type="molecule type" value="Genomic_DNA"/>
</dbReference>
<dbReference type="AlphaFoldDB" id="A0AAD8KIJ7"/>
<feature type="region of interest" description="Disordered" evidence="1">
    <location>
        <begin position="1"/>
        <end position="20"/>
    </location>
</feature>
<feature type="compositionally biased region" description="Low complexity" evidence="1">
    <location>
        <begin position="165"/>
        <end position="180"/>
    </location>
</feature>
<evidence type="ECO:0000313" key="2">
    <source>
        <dbReference type="EMBL" id="KAK1422123.1"/>
    </source>
</evidence>
<proteinExistence type="predicted"/>
<reference evidence="2" key="1">
    <citation type="journal article" date="2023" name="bioRxiv">
        <title>Improved chromosome-level genome assembly for marigold (Tagetes erecta).</title>
        <authorList>
            <person name="Jiang F."/>
            <person name="Yuan L."/>
            <person name="Wang S."/>
            <person name="Wang H."/>
            <person name="Xu D."/>
            <person name="Wang A."/>
            <person name="Fan W."/>
        </authorList>
    </citation>
    <scope>NUCLEOTIDE SEQUENCE</scope>
    <source>
        <strain evidence="2">WSJ</strain>
        <tissue evidence="2">Leaf</tissue>
    </source>
</reference>
<dbReference type="PANTHER" id="PTHR36757">
    <property type="entry name" value="BNAANNG22500D PROTEIN"/>
    <property type="match status" value="1"/>
</dbReference>
<evidence type="ECO:0000313" key="3">
    <source>
        <dbReference type="Proteomes" id="UP001229421"/>
    </source>
</evidence>
<feature type="region of interest" description="Disordered" evidence="1">
    <location>
        <begin position="165"/>
        <end position="192"/>
    </location>
</feature>